<proteinExistence type="predicted"/>
<evidence type="ECO:0000313" key="1">
    <source>
        <dbReference type="EMBL" id="OZI20527.1"/>
    </source>
</evidence>
<comment type="caution">
    <text evidence="1">The sequence shown here is derived from an EMBL/GenBank/DDBJ whole genome shotgun (WGS) entry which is preliminary data.</text>
</comment>
<sequence>MSLIEQQLRMRLHIVKRSRDIERALHIRHFADLTETRAQLHSTMADLQRCRTESARLMAAIATIIKGLEEGLPPEDVWRAARTSIGLTAGRFPCR</sequence>
<keyword evidence="2" id="KW-1185">Reference proteome</keyword>
<dbReference type="RefSeq" id="WP_094849120.1">
    <property type="nucleotide sequence ID" value="NZ_NEVJ01000003.1"/>
</dbReference>
<dbReference type="Proteomes" id="UP000216857">
    <property type="component" value="Unassembled WGS sequence"/>
</dbReference>
<organism evidence="1 2">
    <name type="scientific">Bordetella genomosp. 9</name>
    <dbReference type="NCBI Taxonomy" id="1416803"/>
    <lineage>
        <taxon>Bacteria</taxon>
        <taxon>Pseudomonadati</taxon>
        <taxon>Pseudomonadota</taxon>
        <taxon>Betaproteobacteria</taxon>
        <taxon>Burkholderiales</taxon>
        <taxon>Alcaligenaceae</taxon>
        <taxon>Bordetella</taxon>
    </lineage>
</organism>
<protein>
    <submittedName>
        <fullName evidence="1">Uncharacterized protein</fullName>
    </submittedName>
</protein>
<dbReference type="AlphaFoldDB" id="A0A261R6W5"/>
<accession>A0A261R6W5</accession>
<name>A0A261R6W5_9BORD</name>
<dbReference type="EMBL" id="NEVJ01000003">
    <property type="protein sequence ID" value="OZI20527.1"/>
    <property type="molecule type" value="Genomic_DNA"/>
</dbReference>
<evidence type="ECO:0000313" key="2">
    <source>
        <dbReference type="Proteomes" id="UP000216857"/>
    </source>
</evidence>
<gene>
    <name evidence="1" type="ORF">CAL26_23825</name>
</gene>
<reference evidence="1" key="1">
    <citation type="submission" date="2017-05" db="EMBL/GenBank/DDBJ databases">
        <title>Complete and WGS of Bordetella genogroups.</title>
        <authorList>
            <person name="Spilker T."/>
            <person name="Lipuma J."/>
        </authorList>
    </citation>
    <scope>NUCLEOTIDE SEQUENCE</scope>
    <source>
        <strain evidence="1">AU21707</strain>
    </source>
</reference>